<dbReference type="EMBL" id="WWCU01000001">
    <property type="protein sequence ID" value="MYN05899.1"/>
    <property type="molecule type" value="Genomic_DNA"/>
</dbReference>
<gene>
    <name evidence="2" type="ORF">GTP77_00950</name>
</gene>
<proteinExistence type="predicted"/>
<accession>A0A7X4H808</accession>
<dbReference type="SUPFAM" id="SSF53850">
    <property type="entry name" value="Periplasmic binding protein-like II"/>
    <property type="match status" value="1"/>
</dbReference>
<reference evidence="2 3" key="1">
    <citation type="submission" date="2019-12" db="EMBL/GenBank/DDBJ databases">
        <title>Novel species isolated from a subtropical stream in China.</title>
        <authorList>
            <person name="Lu H."/>
        </authorList>
    </citation>
    <scope>NUCLEOTIDE SEQUENCE [LARGE SCALE GENOMIC DNA]</scope>
    <source>
        <strain evidence="2 3">FT127W</strain>
    </source>
</reference>
<name>A0A7X4H808_9BURK</name>
<comment type="caution">
    <text evidence="2">The sequence shown here is derived from an EMBL/GenBank/DDBJ whole genome shotgun (WGS) entry which is preliminary data.</text>
</comment>
<dbReference type="Pfam" id="PF00497">
    <property type="entry name" value="SBP_bac_3"/>
    <property type="match status" value="1"/>
</dbReference>
<feature type="domain" description="Solute-binding protein family 3/N-terminal" evidence="1">
    <location>
        <begin position="6"/>
        <end position="216"/>
    </location>
</feature>
<dbReference type="AlphaFoldDB" id="A0A7X4H808"/>
<dbReference type="Proteomes" id="UP000450676">
    <property type="component" value="Unassembled WGS sequence"/>
</dbReference>
<protein>
    <submittedName>
        <fullName evidence="2">Transporter substrate-binding domain-containing protein</fullName>
    </submittedName>
</protein>
<dbReference type="Gene3D" id="3.40.190.10">
    <property type="entry name" value="Periplasmic binding protein-like II"/>
    <property type="match status" value="2"/>
</dbReference>
<sequence length="224" mass="24834">MRLVTAHLPPLVLEHGGARPGALMELVNELCQRMQLAPQTRFVPWRRAIFLATTLPATAIFPLTRQPAREAQYRWLAPLYDEHYVFTAPHSSRFDIRHPLDMKARRIALLRGAGQAAILKELGYGNLVEAASIDEVHRFLLKGIADAAFGEYNIIRASLRSRGEEADFALSPPVRSTTAWLAGSLDFGTDDVQEFQRTMAAITADGSSRRILAKYGLGSPEKAP</sequence>
<dbReference type="InterPro" id="IPR001638">
    <property type="entry name" value="Solute-binding_3/MltF_N"/>
</dbReference>
<keyword evidence="3" id="KW-1185">Reference proteome</keyword>
<dbReference type="PANTHER" id="PTHR38834">
    <property type="entry name" value="PERIPLASMIC SUBSTRATE BINDING PROTEIN FAMILY 3"/>
    <property type="match status" value="1"/>
</dbReference>
<organism evidence="2 3">
    <name type="scientific">Pseudoduganella aquatica</name>
    <dbReference type="NCBI Taxonomy" id="2660641"/>
    <lineage>
        <taxon>Bacteria</taxon>
        <taxon>Pseudomonadati</taxon>
        <taxon>Pseudomonadota</taxon>
        <taxon>Betaproteobacteria</taxon>
        <taxon>Burkholderiales</taxon>
        <taxon>Oxalobacteraceae</taxon>
        <taxon>Telluria group</taxon>
        <taxon>Pseudoduganella</taxon>
    </lineage>
</organism>
<evidence type="ECO:0000313" key="3">
    <source>
        <dbReference type="Proteomes" id="UP000450676"/>
    </source>
</evidence>
<dbReference type="PANTHER" id="PTHR38834:SF3">
    <property type="entry name" value="SOLUTE-BINDING PROTEIN FAMILY 3_N-TERMINAL DOMAIN-CONTAINING PROTEIN"/>
    <property type="match status" value="1"/>
</dbReference>
<evidence type="ECO:0000259" key="1">
    <source>
        <dbReference type="Pfam" id="PF00497"/>
    </source>
</evidence>
<evidence type="ECO:0000313" key="2">
    <source>
        <dbReference type="EMBL" id="MYN05899.1"/>
    </source>
</evidence>